<dbReference type="KEGG" id="geh:HYN69_04425"/>
<dbReference type="OrthoDB" id="7304934at2"/>
<keyword evidence="1" id="KW-0732">Signal</keyword>
<feature type="signal peptide" evidence="1">
    <location>
        <begin position="1"/>
        <end position="26"/>
    </location>
</feature>
<evidence type="ECO:0000313" key="2">
    <source>
        <dbReference type="EMBL" id="AWB47855.1"/>
    </source>
</evidence>
<accession>A0A2S0UJ91</accession>
<name>A0A2S0UJ91_9RHOB</name>
<gene>
    <name evidence="2" type="ORF">HYN69_04425</name>
</gene>
<keyword evidence="3" id="KW-1185">Reference proteome</keyword>
<proteinExistence type="predicted"/>
<dbReference type="RefSeq" id="WP_108434680.1">
    <property type="nucleotide sequence ID" value="NZ_CP028918.1"/>
</dbReference>
<evidence type="ECO:0000256" key="1">
    <source>
        <dbReference type="SAM" id="SignalP"/>
    </source>
</evidence>
<sequence length="142" mass="15476">MTLPPRSALFLTLSLGLALISVPGIAAPAETPMTAAEFEAYATGKTLSYAMGSTLWGAEQYLENRQVIWAFDKTDCQYGIWFEDAGNICFVYDNDPVPQCWRFFRESAGLRAELVEDPAGTKLSEVSQSADPLQCKGPDVGV</sequence>
<feature type="chain" id="PRO_5015478511" evidence="1">
    <location>
        <begin position="27"/>
        <end position="142"/>
    </location>
</feature>
<organism evidence="2 3">
    <name type="scientific">Paragemmobacter aquarius</name>
    <dbReference type="NCBI Taxonomy" id="2169400"/>
    <lineage>
        <taxon>Bacteria</taxon>
        <taxon>Pseudomonadati</taxon>
        <taxon>Pseudomonadota</taxon>
        <taxon>Alphaproteobacteria</taxon>
        <taxon>Rhodobacterales</taxon>
        <taxon>Paracoccaceae</taxon>
        <taxon>Paragemmobacter</taxon>
    </lineage>
</organism>
<reference evidence="2 3" key="1">
    <citation type="submission" date="2018-04" db="EMBL/GenBank/DDBJ databases">
        <title>Genome sequencing of Gemmobacter.</title>
        <authorList>
            <person name="Yi H."/>
            <person name="Baek M.-G."/>
        </authorList>
    </citation>
    <scope>NUCLEOTIDE SEQUENCE [LARGE SCALE GENOMIC DNA]</scope>
    <source>
        <strain evidence="2 3">HYN0069</strain>
    </source>
</reference>
<dbReference type="EMBL" id="CP028918">
    <property type="protein sequence ID" value="AWB47855.1"/>
    <property type="molecule type" value="Genomic_DNA"/>
</dbReference>
<protein>
    <submittedName>
        <fullName evidence="2">Uncharacterized protein</fullName>
    </submittedName>
</protein>
<evidence type="ECO:0000313" key="3">
    <source>
        <dbReference type="Proteomes" id="UP000244496"/>
    </source>
</evidence>
<dbReference type="AlphaFoldDB" id="A0A2S0UJ91"/>
<dbReference type="Proteomes" id="UP000244496">
    <property type="component" value="Chromosome"/>
</dbReference>